<sequence>MRAKTLLVLLTIYFVATGCTGSNPKNNAVKPAGDSLTTKSSADTAKASDRVKSTTDLDPAKVWLERIFHCNDDKSGKYCYYLDKEEALCTARFMEFLADANEIYGPSNLTDAELPVAEARYKAKWGKIYPLYTQEMWLFGRGNDDALAINTVEIKKLSTGKYSVFIDYGNNIKTQNEVQLVLENSNYKIDYCKTSFVQ</sequence>
<keyword evidence="4" id="KW-1185">Reference proteome</keyword>
<reference evidence="3 4" key="1">
    <citation type="submission" date="2018-09" db="EMBL/GenBank/DDBJ databases">
        <title>Genomic Encyclopedia of Type Strains, Phase III (KMG-III): the genomes of soil and plant-associated and newly described type strains.</title>
        <authorList>
            <person name="Whitman W."/>
        </authorList>
    </citation>
    <scope>NUCLEOTIDE SEQUENCE [LARGE SCALE GENOMIC DNA]</scope>
    <source>
        <strain evidence="3 4">CECT 7938</strain>
    </source>
</reference>
<gene>
    <name evidence="3" type="ORF">DFQ12_1010</name>
</gene>
<evidence type="ECO:0000313" key="3">
    <source>
        <dbReference type="EMBL" id="RKE56157.1"/>
    </source>
</evidence>
<keyword evidence="2" id="KW-0732">Signal</keyword>
<dbReference type="EMBL" id="RAPY01000001">
    <property type="protein sequence ID" value="RKE56157.1"/>
    <property type="molecule type" value="Genomic_DNA"/>
</dbReference>
<dbReference type="PROSITE" id="PS51257">
    <property type="entry name" value="PROKAR_LIPOPROTEIN"/>
    <property type="match status" value="1"/>
</dbReference>
<dbReference type="OrthoDB" id="1454295at2"/>
<feature type="region of interest" description="Disordered" evidence="1">
    <location>
        <begin position="27"/>
        <end position="50"/>
    </location>
</feature>
<dbReference type="AlphaFoldDB" id="A0A420BHK6"/>
<feature type="chain" id="PRO_5019283404" description="Lipoprotein" evidence="2">
    <location>
        <begin position="22"/>
        <end position="198"/>
    </location>
</feature>
<evidence type="ECO:0000313" key="4">
    <source>
        <dbReference type="Proteomes" id="UP000286246"/>
    </source>
</evidence>
<organism evidence="3 4">
    <name type="scientific">Sphingobacterium detergens</name>
    <dbReference type="NCBI Taxonomy" id="1145106"/>
    <lineage>
        <taxon>Bacteria</taxon>
        <taxon>Pseudomonadati</taxon>
        <taxon>Bacteroidota</taxon>
        <taxon>Sphingobacteriia</taxon>
        <taxon>Sphingobacteriales</taxon>
        <taxon>Sphingobacteriaceae</taxon>
        <taxon>Sphingobacterium</taxon>
    </lineage>
</organism>
<proteinExistence type="predicted"/>
<comment type="caution">
    <text evidence="3">The sequence shown here is derived from an EMBL/GenBank/DDBJ whole genome shotgun (WGS) entry which is preliminary data.</text>
</comment>
<accession>A0A420BHK6</accession>
<evidence type="ECO:0008006" key="5">
    <source>
        <dbReference type="Google" id="ProtNLM"/>
    </source>
</evidence>
<evidence type="ECO:0000256" key="1">
    <source>
        <dbReference type="SAM" id="MobiDB-lite"/>
    </source>
</evidence>
<protein>
    <recommendedName>
        <fullName evidence="5">Lipoprotein</fullName>
    </recommendedName>
</protein>
<dbReference type="Proteomes" id="UP000286246">
    <property type="component" value="Unassembled WGS sequence"/>
</dbReference>
<feature type="signal peptide" evidence="2">
    <location>
        <begin position="1"/>
        <end position="21"/>
    </location>
</feature>
<evidence type="ECO:0000256" key="2">
    <source>
        <dbReference type="SAM" id="SignalP"/>
    </source>
</evidence>
<name>A0A420BHK6_SPHD1</name>
<dbReference type="RefSeq" id="WP_120257860.1">
    <property type="nucleotide sequence ID" value="NZ_RAPY01000001.1"/>
</dbReference>